<name>A0A1I2H1T7_9BACL</name>
<accession>A0A1I2H1T7</accession>
<gene>
    <name evidence="4" type="ORF">SAMN04487969_11960</name>
</gene>
<proteinExistence type="predicted"/>
<organism evidence="4 5">
    <name type="scientific">Paenibacillus algorifonticola</name>
    <dbReference type="NCBI Taxonomy" id="684063"/>
    <lineage>
        <taxon>Bacteria</taxon>
        <taxon>Bacillati</taxon>
        <taxon>Bacillota</taxon>
        <taxon>Bacilli</taxon>
        <taxon>Bacillales</taxon>
        <taxon>Paenibacillaceae</taxon>
        <taxon>Paenibacillus</taxon>
    </lineage>
</organism>
<protein>
    <submittedName>
        <fullName evidence="4">Phage putative head morphogenesis protein, SPP1 gp7 family</fullName>
    </submittedName>
</protein>
<reference evidence="5" key="1">
    <citation type="submission" date="2016-10" db="EMBL/GenBank/DDBJ databases">
        <authorList>
            <person name="Varghese N."/>
            <person name="Submissions S."/>
        </authorList>
    </citation>
    <scope>NUCLEOTIDE SEQUENCE [LARGE SCALE GENOMIC DNA]</scope>
    <source>
        <strain evidence="5">CGMCC 1.10223</strain>
    </source>
</reference>
<dbReference type="Pfam" id="PF04233">
    <property type="entry name" value="Phage_Mu_F"/>
    <property type="match status" value="1"/>
</dbReference>
<evidence type="ECO:0000256" key="2">
    <source>
        <dbReference type="SAM" id="MobiDB-lite"/>
    </source>
</evidence>
<dbReference type="InterPro" id="IPR006528">
    <property type="entry name" value="Phage_head_morphogenesis_dom"/>
</dbReference>
<evidence type="ECO:0000259" key="3">
    <source>
        <dbReference type="Pfam" id="PF04233"/>
    </source>
</evidence>
<evidence type="ECO:0000313" key="5">
    <source>
        <dbReference type="Proteomes" id="UP000183410"/>
    </source>
</evidence>
<dbReference type="RefSeq" id="WP_052737238.1">
    <property type="nucleotide sequence ID" value="NZ_FONN01000019.1"/>
</dbReference>
<keyword evidence="5" id="KW-1185">Reference proteome</keyword>
<dbReference type="Proteomes" id="UP000183410">
    <property type="component" value="Unassembled WGS sequence"/>
</dbReference>
<sequence length="604" mass="67436">MRSADYWSRRMDQLNESMLDKGEDYIKTQNAEYDKAMARIKKETEAWYGRLAKNNGVSMAEARKLLTNNELKEFRWTVDEYIKAGRENAVDQRWLKQLENASAKAHITRLEELQTKLQQEVEVLAGKRQKGSAGALGGIYKDGYYKGIYEVQRGIGKGVPFAGLDSRQIDKVLSKPWAPDGSNFSARIWRDRDKLVAELQTIMTQDLIRGEPSDKLINDFAKRMGVSKRAAETLIRTEAAYFSGQSRLDGYQQTGVERYQFIATLDSRTSQECRGMDSEILPVSEAQAGRNYPPLHVRCRSTTIPYYEDGEEGERTARGGADGKTYSVPGNMSYEDWTAQHAPKDATEPPSTDDPQPQEPPKVIPAEPQQVPQAFVPAKTIRAAEQAAIKDYGFDAADYSGLDLESVNSVNRAMHKAMSDFPAIKGFAKQIKAVDTEDFVAQASLAYTDGKVAASLQVSSRYYKSSEIDDIIKASVEAKHWPVGSTRESLFIHEFGHLLEYSHAMRVMGAWTGVALSVDDAQVIWSRVQKGVLSQAIMLEALESLGIANLPKNITDELSGYANKNSKEFLAEAFAEVVGTEKPRRLSVEVINILRRKLKEAGLL</sequence>
<keyword evidence="1" id="KW-0175">Coiled coil</keyword>
<feature type="domain" description="Phage head morphogenesis" evidence="3">
    <location>
        <begin position="199"/>
        <end position="304"/>
    </location>
</feature>
<dbReference type="AlphaFoldDB" id="A0A1I2H1T7"/>
<feature type="coiled-coil region" evidence="1">
    <location>
        <begin position="100"/>
        <end position="130"/>
    </location>
</feature>
<evidence type="ECO:0000313" key="4">
    <source>
        <dbReference type="EMBL" id="SFF22957.1"/>
    </source>
</evidence>
<dbReference type="NCBIfam" id="TIGR01641">
    <property type="entry name" value="phageSPP1_gp7"/>
    <property type="match status" value="1"/>
</dbReference>
<feature type="region of interest" description="Disordered" evidence="2">
    <location>
        <begin position="308"/>
        <end position="368"/>
    </location>
</feature>
<evidence type="ECO:0000256" key="1">
    <source>
        <dbReference type="SAM" id="Coils"/>
    </source>
</evidence>
<dbReference type="EMBL" id="FONN01000019">
    <property type="protein sequence ID" value="SFF22957.1"/>
    <property type="molecule type" value="Genomic_DNA"/>
</dbReference>
<dbReference type="OrthoDB" id="9765386at2"/>